<keyword evidence="7" id="KW-0963">Cytoplasm</keyword>
<feature type="binding site" evidence="7">
    <location>
        <position position="90"/>
    </location>
    <ligand>
        <name>phosphoenolpyruvate</name>
        <dbReference type="ChEBI" id="CHEBI:58702"/>
    </ligand>
</feature>
<comment type="subunit">
    <text evidence="7">Monomer.</text>
</comment>
<keyword evidence="3 7" id="KW-0028">Amino-acid biosynthesis</keyword>
<dbReference type="GO" id="GO:0003866">
    <property type="term" value="F:3-phosphoshikimate 1-carboxyvinyltransferase activity"/>
    <property type="evidence" value="ECO:0007669"/>
    <property type="project" value="UniProtKB-EC"/>
</dbReference>
<feature type="binding site" evidence="7">
    <location>
        <position position="338"/>
    </location>
    <ligand>
        <name>3-phosphoshikimate</name>
        <dbReference type="ChEBI" id="CHEBI:145989"/>
    </ligand>
</feature>
<feature type="binding site" evidence="7">
    <location>
        <position position="311"/>
    </location>
    <ligand>
        <name>3-phosphoshikimate</name>
        <dbReference type="ChEBI" id="CHEBI:145989"/>
    </ligand>
</feature>
<dbReference type="PANTHER" id="PTHR21090:SF5">
    <property type="entry name" value="PENTAFUNCTIONAL AROM POLYPEPTIDE"/>
    <property type="match status" value="1"/>
</dbReference>
<dbReference type="NCBIfam" id="TIGR01356">
    <property type="entry name" value="aroA"/>
    <property type="match status" value="1"/>
</dbReference>
<gene>
    <name evidence="7 9" type="primary">aroA</name>
    <name evidence="9" type="ORF">ABC977_12690</name>
</gene>
<feature type="binding site" evidence="7">
    <location>
        <position position="18"/>
    </location>
    <ligand>
        <name>3-phosphoshikimate</name>
        <dbReference type="ChEBI" id="CHEBI:145989"/>
    </ligand>
</feature>
<comment type="subcellular location">
    <subcellularLocation>
        <location evidence="7">Cytoplasm</location>
    </subcellularLocation>
</comment>
<feature type="binding site" evidence="7">
    <location>
        <position position="392"/>
    </location>
    <ligand>
        <name>phosphoenolpyruvate</name>
        <dbReference type="ChEBI" id="CHEBI:58702"/>
    </ligand>
</feature>
<accession>A0ABV4BGC2</accession>
<comment type="caution">
    <text evidence="9">The sequence shown here is derived from an EMBL/GenBank/DDBJ whole genome shotgun (WGS) entry which is preliminary data.</text>
</comment>
<dbReference type="InterPro" id="IPR001986">
    <property type="entry name" value="Enolpyruvate_Tfrase_dom"/>
</dbReference>
<evidence type="ECO:0000256" key="6">
    <source>
        <dbReference type="ARBA" id="ARBA00044633"/>
    </source>
</evidence>
<dbReference type="InterPro" id="IPR036968">
    <property type="entry name" value="Enolpyruvate_Tfrase_sf"/>
</dbReference>
<evidence type="ECO:0000256" key="4">
    <source>
        <dbReference type="ARBA" id="ARBA00022679"/>
    </source>
</evidence>
<feature type="binding site" evidence="7">
    <location>
        <position position="118"/>
    </location>
    <ligand>
        <name>phosphoenolpyruvate</name>
        <dbReference type="ChEBI" id="CHEBI:58702"/>
    </ligand>
</feature>
<dbReference type="EMBL" id="JBDKXB010000018">
    <property type="protein sequence ID" value="MEY6433260.1"/>
    <property type="molecule type" value="Genomic_DNA"/>
</dbReference>
<feature type="active site" description="Proton acceptor" evidence="7">
    <location>
        <position position="311"/>
    </location>
</feature>
<evidence type="ECO:0000256" key="3">
    <source>
        <dbReference type="ARBA" id="ARBA00022605"/>
    </source>
</evidence>
<evidence type="ECO:0000313" key="10">
    <source>
        <dbReference type="Proteomes" id="UP001564408"/>
    </source>
</evidence>
<dbReference type="HAMAP" id="MF_00210">
    <property type="entry name" value="EPSP_synth"/>
    <property type="match status" value="1"/>
</dbReference>
<dbReference type="Proteomes" id="UP001564408">
    <property type="component" value="Unassembled WGS sequence"/>
</dbReference>
<feature type="binding site" evidence="7">
    <location>
        <position position="165"/>
    </location>
    <ligand>
        <name>phosphoenolpyruvate</name>
        <dbReference type="ChEBI" id="CHEBI:58702"/>
    </ligand>
</feature>
<dbReference type="EC" id="2.5.1.19" evidence="7"/>
<dbReference type="Pfam" id="PF00275">
    <property type="entry name" value="EPSP_synthase"/>
    <property type="match status" value="1"/>
</dbReference>
<feature type="binding site" evidence="7">
    <location>
        <position position="163"/>
    </location>
    <ligand>
        <name>3-phosphoshikimate</name>
        <dbReference type="ChEBI" id="CHEBI:145989"/>
    </ligand>
</feature>
<comment type="catalytic activity">
    <reaction evidence="6">
        <text>3-phosphoshikimate + phosphoenolpyruvate = 5-O-(1-carboxyvinyl)-3-phosphoshikimate + phosphate</text>
        <dbReference type="Rhea" id="RHEA:21256"/>
        <dbReference type="ChEBI" id="CHEBI:43474"/>
        <dbReference type="ChEBI" id="CHEBI:57701"/>
        <dbReference type="ChEBI" id="CHEBI:58702"/>
        <dbReference type="ChEBI" id="CHEBI:145989"/>
        <dbReference type="EC" id="2.5.1.19"/>
    </reaction>
    <physiologicalReaction direction="left-to-right" evidence="6">
        <dbReference type="Rhea" id="RHEA:21257"/>
    </physiologicalReaction>
</comment>
<feature type="binding site" evidence="7">
    <location>
        <position position="17"/>
    </location>
    <ligand>
        <name>3-phosphoshikimate</name>
        <dbReference type="ChEBI" id="CHEBI:145989"/>
    </ligand>
</feature>
<dbReference type="Gene3D" id="3.65.10.10">
    <property type="entry name" value="Enolpyruvate transferase domain"/>
    <property type="match status" value="2"/>
</dbReference>
<feature type="binding site" evidence="7">
    <location>
        <position position="22"/>
    </location>
    <ligand>
        <name>3-phosphoshikimate</name>
        <dbReference type="ChEBI" id="CHEBI:145989"/>
    </ligand>
</feature>
<dbReference type="PANTHER" id="PTHR21090">
    <property type="entry name" value="AROM/DEHYDROQUINATE SYNTHASE"/>
    <property type="match status" value="1"/>
</dbReference>
<reference evidence="9 10" key="1">
    <citation type="submission" date="2024-05" db="EMBL/GenBank/DDBJ databases">
        <title>Genome Sequence and Characterization of the New Strain Purple Sulfur Bacterium of Genus Thioalkalicoccus.</title>
        <authorList>
            <person name="Bryantseva I.A."/>
            <person name="Kyndt J.A."/>
            <person name="Imhoff J.F."/>
        </authorList>
    </citation>
    <scope>NUCLEOTIDE SEQUENCE [LARGE SCALE GENOMIC DNA]</scope>
    <source>
        <strain evidence="9 10">Um2</strain>
    </source>
</reference>
<evidence type="ECO:0000313" key="9">
    <source>
        <dbReference type="EMBL" id="MEY6433260.1"/>
    </source>
</evidence>
<dbReference type="RefSeq" id="WP_369667687.1">
    <property type="nucleotide sequence ID" value="NZ_JBDKXB010000018.1"/>
</dbReference>
<keyword evidence="5 7" id="KW-0057">Aromatic amino acid biosynthesis</keyword>
<dbReference type="InterPro" id="IPR006264">
    <property type="entry name" value="EPSP_synthase"/>
</dbReference>
<name>A0ABV4BGC2_9GAMM</name>
<sequence>MEPGGCLRGVIRVPGDKSISHRAIMLGSLADGTTQVSGFLEGQDALATLAAFRRMGVDIEGPADGRVVIHGVGLHGLRAPDGPLDMGNSGTSMRLLCGLLAAQPFATTLIGDASLVARPMRRVTEPLARMGARIVTTGQGTAPLSIEPVPALRGIDYPMPIASAQVKSSLLLAGLFATGRTCVTEPAPSRDHTERMLAAFGYPVERAQGRVCVHGGGRLTGCTLAIPGDISSAAFFLVGASIAAGSDLLLEQVGMNPTRIGVIEILRAMGADIAILDPRDCGGEPVADLRVRSAPLRGIRIPEPLVPLAIDELPAVFIAAASAEGETLLTGAEELRVKESDRIQVMADGLAALGVPVEPRPDGLSIQGGAWAQSGLEGARAPVSIDSHHDHRVAMSFAIAALRAPAPIEIRDCANVATSFPDFAALSARVGLRIRVV</sequence>
<keyword evidence="10" id="KW-1185">Reference proteome</keyword>
<dbReference type="SUPFAM" id="SSF55205">
    <property type="entry name" value="EPT/RTPC-like"/>
    <property type="match status" value="1"/>
</dbReference>
<evidence type="ECO:0000256" key="5">
    <source>
        <dbReference type="ARBA" id="ARBA00023141"/>
    </source>
</evidence>
<feature type="binding site" evidence="7">
    <location>
        <position position="342"/>
    </location>
    <ligand>
        <name>phosphoenolpyruvate</name>
        <dbReference type="ChEBI" id="CHEBI:58702"/>
    </ligand>
</feature>
<comment type="similarity">
    <text evidence="2 7">Belongs to the EPSP synthase family.</text>
</comment>
<evidence type="ECO:0000256" key="2">
    <source>
        <dbReference type="ARBA" id="ARBA00009948"/>
    </source>
</evidence>
<evidence type="ECO:0000259" key="8">
    <source>
        <dbReference type="Pfam" id="PF00275"/>
    </source>
</evidence>
<dbReference type="PIRSF" id="PIRSF000505">
    <property type="entry name" value="EPSPS"/>
    <property type="match status" value="1"/>
</dbReference>
<feature type="domain" description="Enolpyruvate transferase" evidence="8">
    <location>
        <begin position="3"/>
        <end position="424"/>
    </location>
</feature>
<dbReference type="InterPro" id="IPR023193">
    <property type="entry name" value="EPSP_synthase_CS"/>
</dbReference>
<proteinExistence type="inferred from homology"/>
<evidence type="ECO:0000256" key="7">
    <source>
        <dbReference type="HAMAP-Rule" id="MF_00210"/>
    </source>
</evidence>
<evidence type="ECO:0000256" key="1">
    <source>
        <dbReference type="ARBA" id="ARBA00004811"/>
    </source>
</evidence>
<comment type="function">
    <text evidence="7">Catalyzes the transfer of the enolpyruvyl moiety of phosphoenolpyruvate (PEP) to the 5-hydroxyl of shikimate-3-phosphate (S3P) to produce enolpyruvyl shikimate-3-phosphate and inorganic phosphate.</text>
</comment>
<dbReference type="PROSITE" id="PS00885">
    <property type="entry name" value="EPSP_SYNTHASE_2"/>
    <property type="match status" value="1"/>
</dbReference>
<protein>
    <recommendedName>
        <fullName evidence="7">3-phosphoshikimate 1-carboxyvinyltransferase</fullName>
        <ecNumber evidence="7">2.5.1.19</ecNumber>
    </recommendedName>
    <alternativeName>
        <fullName evidence="7">5-enolpyruvylshikimate-3-phosphate synthase</fullName>
        <shortName evidence="7">EPSP synthase</shortName>
        <shortName evidence="7">EPSPS</shortName>
    </alternativeName>
</protein>
<organism evidence="9 10">
    <name type="scientific">Thioalkalicoccus limnaeus</name>
    <dbReference type="NCBI Taxonomy" id="120681"/>
    <lineage>
        <taxon>Bacteria</taxon>
        <taxon>Pseudomonadati</taxon>
        <taxon>Pseudomonadota</taxon>
        <taxon>Gammaproteobacteria</taxon>
        <taxon>Chromatiales</taxon>
        <taxon>Chromatiaceae</taxon>
        <taxon>Thioalkalicoccus</taxon>
    </lineage>
</organism>
<dbReference type="PROSITE" id="PS00104">
    <property type="entry name" value="EPSP_SYNTHASE_1"/>
    <property type="match status" value="1"/>
</dbReference>
<comment type="pathway">
    <text evidence="1 7">Metabolic intermediate biosynthesis; chorismate biosynthesis; chorismate from D-erythrose 4-phosphate and phosphoenolpyruvate: step 6/7.</text>
</comment>
<keyword evidence="4 7" id="KW-0808">Transferase</keyword>
<dbReference type="CDD" id="cd01556">
    <property type="entry name" value="EPSP_synthase"/>
    <property type="match status" value="1"/>
</dbReference>
<dbReference type="InterPro" id="IPR013792">
    <property type="entry name" value="RNA3'P_cycl/enolpyr_Trfase_a/b"/>
</dbReference>
<feature type="binding site" evidence="7">
    <location>
        <position position="165"/>
    </location>
    <ligand>
        <name>3-phosphoshikimate</name>
        <dbReference type="ChEBI" id="CHEBI:145989"/>
    </ligand>
</feature>
<comment type="caution">
    <text evidence="7">Lacks conserved residue(s) required for the propagation of feature annotation.</text>
</comment>
<feature type="binding site" evidence="7">
    <location>
        <position position="17"/>
    </location>
    <ligand>
        <name>phosphoenolpyruvate</name>
        <dbReference type="ChEBI" id="CHEBI:58702"/>
    </ligand>
</feature>